<dbReference type="EMBL" id="AGXW01000011">
    <property type="protein sequence ID" value="EKJ90189.1"/>
    <property type="molecule type" value="Genomic_DNA"/>
</dbReference>
<protein>
    <recommendedName>
        <fullName evidence="1">SPOR domain-containing protein</fullName>
    </recommendedName>
</protein>
<evidence type="ECO:0000313" key="2">
    <source>
        <dbReference type="EMBL" id="EKJ90189.1"/>
    </source>
</evidence>
<reference evidence="2 3" key="1">
    <citation type="submission" date="2012-02" db="EMBL/GenBank/DDBJ databases">
        <title>The Genome Sequence of Bacteroides finegoldii CL09T03C10.</title>
        <authorList>
            <consortium name="The Broad Institute Genome Sequencing Platform"/>
            <person name="Earl A."/>
            <person name="Ward D."/>
            <person name="Feldgarden M."/>
            <person name="Gevers D."/>
            <person name="Zitomersky N.L."/>
            <person name="Coyne M.J."/>
            <person name="Comstock L.E."/>
            <person name="Young S.K."/>
            <person name="Zeng Q."/>
            <person name="Gargeya S."/>
            <person name="Fitzgerald M."/>
            <person name="Haas B."/>
            <person name="Abouelleil A."/>
            <person name="Alvarado L."/>
            <person name="Arachchi H.M."/>
            <person name="Berlin A."/>
            <person name="Chapman S.B."/>
            <person name="Gearin G."/>
            <person name="Goldberg J."/>
            <person name="Griggs A."/>
            <person name="Gujja S."/>
            <person name="Hansen M."/>
            <person name="Heiman D."/>
            <person name="Howarth C."/>
            <person name="Larimer J."/>
            <person name="Lui A."/>
            <person name="MacDonald P.J.P."/>
            <person name="McCowen C."/>
            <person name="Montmayeur A."/>
            <person name="Murphy C."/>
            <person name="Neiman D."/>
            <person name="Pearson M."/>
            <person name="Priest M."/>
            <person name="Roberts A."/>
            <person name="Saif S."/>
            <person name="Shea T."/>
            <person name="Sisk P."/>
            <person name="Stolte C."/>
            <person name="Sykes S."/>
            <person name="Wortman J."/>
            <person name="Nusbaum C."/>
            <person name="Birren B."/>
        </authorList>
    </citation>
    <scope>NUCLEOTIDE SEQUENCE [LARGE SCALE GENOMIC DNA]</scope>
    <source>
        <strain evidence="2 3">CL09T03C10</strain>
    </source>
</reference>
<dbReference type="SUPFAM" id="SSF110997">
    <property type="entry name" value="Sporulation related repeat"/>
    <property type="match status" value="1"/>
</dbReference>
<organism evidence="2 3">
    <name type="scientific">Bacteroides finegoldii CL09T03C10</name>
    <dbReference type="NCBI Taxonomy" id="997888"/>
    <lineage>
        <taxon>Bacteria</taxon>
        <taxon>Pseudomonadati</taxon>
        <taxon>Bacteroidota</taxon>
        <taxon>Bacteroidia</taxon>
        <taxon>Bacteroidales</taxon>
        <taxon>Bacteroidaceae</taxon>
        <taxon>Bacteroides</taxon>
    </lineage>
</organism>
<name>K5CB40_9BACE</name>
<gene>
    <name evidence="2" type="ORF">HMPREF1057_02829</name>
</gene>
<evidence type="ECO:0000259" key="1">
    <source>
        <dbReference type="PROSITE" id="PS51724"/>
    </source>
</evidence>
<dbReference type="InterPro" id="IPR007730">
    <property type="entry name" value="SPOR-like_dom"/>
</dbReference>
<dbReference type="AlphaFoldDB" id="K5CB40"/>
<dbReference type="PROSITE" id="PS51724">
    <property type="entry name" value="SPOR"/>
    <property type="match status" value="1"/>
</dbReference>
<dbReference type="Proteomes" id="UP000007995">
    <property type="component" value="Unassembled WGS sequence"/>
</dbReference>
<dbReference type="HOGENOM" id="CLU_106289_0_0_10"/>
<feature type="domain" description="SPOR" evidence="1">
    <location>
        <begin position="75"/>
        <end position="156"/>
    </location>
</feature>
<accession>K5CB40</accession>
<dbReference type="Gene3D" id="3.30.70.1070">
    <property type="entry name" value="Sporulation related repeat"/>
    <property type="match status" value="1"/>
</dbReference>
<comment type="caution">
    <text evidence="2">The sequence shown here is derived from an EMBL/GenBank/DDBJ whole genome shotgun (WGS) entry which is preliminary data.</text>
</comment>
<dbReference type="Pfam" id="PF05036">
    <property type="entry name" value="SPOR"/>
    <property type="match status" value="1"/>
</dbReference>
<proteinExistence type="predicted"/>
<dbReference type="InterPro" id="IPR036680">
    <property type="entry name" value="SPOR-like_sf"/>
</dbReference>
<sequence>MLIRVICGELFHYQMRKLVLFVLLLLLVGAGAQAQGIIRSLERTVPGQGKVTIHQDPRIEALIGMERPATGEQKVIKTSGFRIQAYAGNNTRQAKNDADRVASRVKEYFPELSVYTSFISPRWLCRVGDFRSIEEADAMMRRLKATGMFKEVSIVRDQINIPL</sequence>
<dbReference type="GO" id="GO:0042834">
    <property type="term" value="F:peptidoglycan binding"/>
    <property type="evidence" value="ECO:0007669"/>
    <property type="project" value="InterPro"/>
</dbReference>
<evidence type="ECO:0000313" key="3">
    <source>
        <dbReference type="Proteomes" id="UP000007995"/>
    </source>
</evidence>